<accession>A0A9P4T6Y3</accession>
<dbReference type="CDD" id="cd18186">
    <property type="entry name" value="BTB_POZ_ZBTB_KLHL-like"/>
    <property type="match status" value="1"/>
</dbReference>
<organism evidence="2 3">
    <name type="scientific">Curvularia kusanoi</name>
    <name type="common">Cochliobolus kusanoi</name>
    <dbReference type="NCBI Taxonomy" id="90978"/>
    <lineage>
        <taxon>Eukaryota</taxon>
        <taxon>Fungi</taxon>
        <taxon>Dikarya</taxon>
        <taxon>Ascomycota</taxon>
        <taxon>Pezizomycotina</taxon>
        <taxon>Dothideomycetes</taxon>
        <taxon>Pleosporomycetidae</taxon>
        <taxon>Pleosporales</taxon>
        <taxon>Pleosporineae</taxon>
        <taxon>Pleosporaceae</taxon>
        <taxon>Curvularia</taxon>
    </lineage>
</organism>
<name>A0A9P4T6Y3_CURKU</name>
<sequence length="130" mass="13954">MTDSEQPTPIEGTPAADVEMGEENAAGAEAGEETALTQLEPETPKLVMFADLMKSPIVEVLVGSGDAKTTYSAHEAVILKSPEFAKQVESFAPGSPRQISFLDCDTDAMGSVIEFLYTGEYFPKKTSYQP</sequence>
<evidence type="ECO:0000256" key="1">
    <source>
        <dbReference type="SAM" id="MobiDB-lite"/>
    </source>
</evidence>
<dbReference type="PANTHER" id="PTHR47843">
    <property type="entry name" value="BTB DOMAIN-CONTAINING PROTEIN-RELATED"/>
    <property type="match status" value="1"/>
</dbReference>
<keyword evidence="3" id="KW-1185">Reference proteome</keyword>
<comment type="caution">
    <text evidence="2">The sequence shown here is derived from an EMBL/GenBank/DDBJ whole genome shotgun (WGS) entry which is preliminary data.</text>
</comment>
<proteinExistence type="predicted"/>
<dbReference type="PANTHER" id="PTHR47843:SF3">
    <property type="entry name" value="BTB DOMAIN-CONTAINING PROTEIN"/>
    <property type="match status" value="1"/>
</dbReference>
<dbReference type="Proteomes" id="UP000801428">
    <property type="component" value="Unassembled WGS sequence"/>
</dbReference>
<evidence type="ECO:0000313" key="2">
    <source>
        <dbReference type="EMBL" id="KAF2996686.1"/>
    </source>
</evidence>
<protein>
    <recommendedName>
        <fullName evidence="4">BTB domain-containing protein</fullName>
    </recommendedName>
</protein>
<feature type="compositionally biased region" description="Low complexity" evidence="1">
    <location>
        <begin position="23"/>
        <end position="35"/>
    </location>
</feature>
<dbReference type="InterPro" id="IPR011333">
    <property type="entry name" value="SKP1/BTB/POZ_sf"/>
</dbReference>
<dbReference type="AlphaFoldDB" id="A0A9P4T6Y3"/>
<feature type="region of interest" description="Disordered" evidence="1">
    <location>
        <begin position="1"/>
        <end position="40"/>
    </location>
</feature>
<evidence type="ECO:0008006" key="4">
    <source>
        <dbReference type="Google" id="ProtNLM"/>
    </source>
</evidence>
<reference evidence="2" key="1">
    <citation type="submission" date="2019-04" db="EMBL/GenBank/DDBJ databases">
        <title>Sequencing of skin fungus with MAO and IRED activity.</title>
        <authorList>
            <person name="Marsaioli A.J."/>
            <person name="Bonatto J.M.C."/>
            <person name="Reis Junior O."/>
        </authorList>
    </citation>
    <scope>NUCLEOTIDE SEQUENCE</scope>
    <source>
        <strain evidence="2">30M1</strain>
    </source>
</reference>
<gene>
    <name evidence="2" type="ORF">E8E13_004673</name>
</gene>
<dbReference type="EMBL" id="SWKU01000026">
    <property type="protein sequence ID" value="KAF2996686.1"/>
    <property type="molecule type" value="Genomic_DNA"/>
</dbReference>
<dbReference type="OrthoDB" id="3926209at2759"/>
<evidence type="ECO:0000313" key="3">
    <source>
        <dbReference type="Proteomes" id="UP000801428"/>
    </source>
</evidence>
<dbReference type="Gene3D" id="3.30.710.10">
    <property type="entry name" value="Potassium Channel Kv1.1, Chain A"/>
    <property type="match status" value="1"/>
</dbReference>